<evidence type="ECO:0000256" key="4">
    <source>
        <dbReference type="PIRSR" id="PIRSR000451-1"/>
    </source>
</evidence>
<sequence length="398" mass="42989">MATGTRPSERCQGGLATVLAIGTANPPNSIDQSAYPDFFFKATNCESQTELKTKFQRICERSGIKKRHFVLTEDLLKDNPSICSYRQPSLEARQDIAIQAIPKLAHEAAAKAIEEWGQPKSSITHVVFATRSGASMPGADLILANLLGLKSSVKRCMLYHQGCFAGGSAMRIAKDMAENNKGARVLVACSETNVATFRAPSESHPDGLVVAALFGDGAAAVIVGSDPIAESTEKPLFEIHWASEDVISKSDGAVVGHLSEAGLIYHLHKDVPGLISKNIESILKEAVCRSNCTASGEDVDIDWNGMFWAVHPGGRAILDQVERQLKLKPLKFEATRDVLATYGNMSSACVLFVLDQIRKRSQELKLSTSGEGCEWGFLLAFGPGLTVETLVLKSIRQC</sequence>
<dbReference type="PANTHER" id="PTHR11877:SF14">
    <property type="entry name" value="CHALCONE SYNTHASE"/>
    <property type="match status" value="1"/>
</dbReference>
<name>A0A8F1NN87_9TRAC</name>
<feature type="domain" description="Chalcone/stilbene synthase N-terminal" evidence="6">
    <location>
        <begin position="10"/>
        <end position="227"/>
    </location>
</feature>
<dbReference type="Gene3D" id="3.40.47.10">
    <property type="match status" value="2"/>
</dbReference>
<evidence type="ECO:0000256" key="5">
    <source>
        <dbReference type="RuleBase" id="RU003633"/>
    </source>
</evidence>
<evidence type="ECO:0000259" key="7">
    <source>
        <dbReference type="Pfam" id="PF02797"/>
    </source>
</evidence>
<dbReference type="EMBL" id="MZ190755">
    <property type="protein sequence ID" value="QWQ66223.1"/>
    <property type="molecule type" value="mRNA"/>
</dbReference>
<protein>
    <submittedName>
        <fullName evidence="8">Piperidyl ketide synthase 1</fullName>
    </submittedName>
</protein>
<keyword evidence="2 5" id="KW-0808">Transferase</keyword>
<keyword evidence="3 5" id="KW-0012">Acyltransferase</keyword>
<reference evidence="8" key="1">
    <citation type="journal article" date="2021" name="Proc. Natl. Acad. Sci. U.S.A.">
        <title>A metabolic regulon reveals early and late acting enzymes in neuroactive Lycopodium alkaloid biosynthesis.</title>
        <authorList>
            <person name="Nett R.S."/>
            <person name="Dho Y."/>
            <person name="Low Y.-Y."/>
            <person name="Sattely E.S."/>
        </authorList>
    </citation>
    <scope>NUCLEOTIDE SEQUENCE</scope>
</reference>
<dbReference type="CDD" id="cd00831">
    <property type="entry name" value="CHS_like"/>
    <property type="match status" value="1"/>
</dbReference>
<feature type="active site" description="Acyl-thioester intermediate" evidence="4">
    <location>
        <position position="163"/>
    </location>
</feature>
<accession>A0A8F1NN87</accession>
<dbReference type="SUPFAM" id="SSF53901">
    <property type="entry name" value="Thiolase-like"/>
    <property type="match status" value="2"/>
</dbReference>
<evidence type="ECO:0000256" key="1">
    <source>
        <dbReference type="ARBA" id="ARBA00005531"/>
    </source>
</evidence>
<evidence type="ECO:0000256" key="2">
    <source>
        <dbReference type="ARBA" id="ARBA00022679"/>
    </source>
</evidence>
<proteinExistence type="evidence at transcript level"/>
<dbReference type="FunFam" id="3.40.47.10:FF:000014">
    <property type="entry name" value="Chalcone synthase 1"/>
    <property type="match status" value="1"/>
</dbReference>
<evidence type="ECO:0000256" key="3">
    <source>
        <dbReference type="ARBA" id="ARBA00023315"/>
    </source>
</evidence>
<organism evidence="8">
    <name type="scientific">Phlegmariurus tetrastichus</name>
    <dbReference type="NCBI Taxonomy" id="1263146"/>
    <lineage>
        <taxon>Eukaryota</taxon>
        <taxon>Viridiplantae</taxon>
        <taxon>Streptophyta</taxon>
        <taxon>Embryophyta</taxon>
        <taxon>Tracheophyta</taxon>
        <taxon>Lycopodiopsida</taxon>
        <taxon>Lycopodiales</taxon>
        <taxon>Lycopodiaceae</taxon>
        <taxon>Huperzioideae</taxon>
        <taxon>Phlegmariurus</taxon>
    </lineage>
</organism>
<dbReference type="InterPro" id="IPR012328">
    <property type="entry name" value="Chalcone/stilbene_synt_C"/>
</dbReference>
<dbReference type="InterPro" id="IPR001099">
    <property type="entry name" value="Chalcone/stilbene_synt_N"/>
</dbReference>
<evidence type="ECO:0000259" key="6">
    <source>
        <dbReference type="Pfam" id="PF00195"/>
    </source>
</evidence>
<dbReference type="PIRSF" id="PIRSF000451">
    <property type="entry name" value="PKS_III"/>
    <property type="match status" value="1"/>
</dbReference>
<dbReference type="InterPro" id="IPR016039">
    <property type="entry name" value="Thiolase-like"/>
</dbReference>
<dbReference type="Pfam" id="PF02797">
    <property type="entry name" value="Chal_sti_synt_C"/>
    <property type="match status" value="1"/>
</dbReference>
<dbReference type="Pfam" id="PF00195">
    <property type="entry name" value="Chal_sti_synt_N"/>
    <property type="match status" value="1"/>
</dbReference>
<dbReference type="FunFam" id="3.40.47.10:FF:000025">
    <property type="entry name" value="Chalcone synthase 2"/>
    <property type="match status" value="1"/>
</dbReference>
<dbReference type="AlphaFoldDB" id="A0A8F1NN87"/>
<dbReference type="GO" id="GO:0030639">
    <property type="term" value="P:polyketide biosynthetic process"/>
    <property type="evidence" value="ECO:0007669"/>
    <property type="project" value="TreeGrafter"/>
</dbReference>
<dbReference type="PANTHER" id="PTHR11877">
    <property type="entry name" value="HYDROXYMETHYLGLUTARYL-COA SYNTHASE"/>
    <property type="match status" value="1"/>
</dbReference>
<dbReference type="InterPro" id="IPR011141">
    <property type="entry name" value="Polyketide_synthase_type-III"/>
</dbReference>
<comment type="similarity">
    <text evidence="1 5">Belongs to the thiolase-like superfamily. Chalcone/stilbene synthases family.</text>
</comment>
<dbReference type="GO" id="GO:0016747">
    <property type="term" value="F:acyltransferase activity, transferring groups other than amino-acyl groups"/>
    <property type="evidence" value="ECO:0007669"/>
    <property type="project" value="InterPro"/>
</dbReference>
<evidence type="ECO:0000313" key="8">
    <source>
        <dbReference type="EMBL" id="QWQ66223.1"/>
    </source>
</evidence>
<feature type="domain" description="Chalcone/stilbene synthase C-terminal" evidence="7">
    <location>
        <begin position="238"/>
        <end position="395"/>
    </location>
</feature>